<dbReference type="FunFam" id="1.10.45.10:FF:000001">
    <property type="entry name" value="D-lactate dehydrogenase mitochondrial"/>
    <property type="match status" value="1"/>
</dbReference>
<dbReference type="Proteomes" id="UP000000798">
    <property type="component" value="Chromosome"/>
</dbReference>
<evidence type="ECO:0000256" key="1">
    <source>
        <dbReference type="ARBA" id="ARBA00001974"/>
    </source>
</evidence>
<dbReference type="PROSITE" id="PS51387">
    <property type="entry name" value="FAD_PCMH"/>
    <property type="match status" value="1"/>
</dbReference>
<dbReference type="GO" id="GO:0071949">
    <property type="term" value="F:FAD binding"/>
    <property type="evidence" value="ECO:0007669"/>
    <property type="project" value="InterPro"/>
</dbReference>
<evidence type="ECO:0000313" key="8">
    <source>
        <dbReference type="Proteomes" id="UP000000798"/>
    </source>
</evidence>
<dbReference type="InterPro" id="IPR036318">
    <property type="entry name" value="FAD-bd_PCMH-like_sf"/>
</dbReference>
<dbReference type="InterPro" id="IPR016169">
    <property type="entry name" value="FAD-bd_PCMH_sub2"/>
</dbReference>
<dbReference type="InterPro" id="IPR016166">
    <property type="entry name" value="FAD-bd_PCMH"/>
</dbReference>
<dbReference type="SUPFAM" id="SSF56176">
    <property type="entry name" value="FAD-binding/transporter-associated domain-like"/>
    <property type="match status" value="1"/>
</dbReference>
<name>O67645_AQUAE</name>
<gene>
    <name evidence="7" type="primary">dld1</name>
    <name evidence="7" type="ordered locus">aq_1769</name>
</gene>
<dbReference type="AlphaFoldDB" id="O67645"/>
<dbReference type="InterPro" id="IPR004113">
    <property type="entry name" value="FAD-bd_oxidored_4_C"/>
</dbReference>
<evidence type="ECO:0000313" key="7">
    <source>
        <dbReference type="EMBL" id="AAC07606.1"/>
    </source>
</evidence>
<dbReference type="FunFam" id="3.30.70.2740:FF:000001">
    <property type="entry name" value="D-lactate dehydrogenase mitochondrial"/>
    <property type="match status" value="1"/>
</dbReference>
<evidence type="ECO:0000256" key="3">
    <source>
        <dbReference type="ARBA" id="ARBA00022630"/>
    </source>
</evidence>
<dbReference type="PANTHER" id="PTHR42934">
    <property type="entry name" value="GLYCOLATE OXIDASE SUBUNIT GLCD"/>
    <property type="match status" value="1"/>
</dbReference>
<dbReference type="Pfam" id="PF02913">
    <property type="entry name" value="FAD-oxidase_C"/>
    <property type="match status" value="1"/>
</dbReference>
<dbReference type="SUPFAM" id="SSF55103">
    <property type="entry name" value="FAD-linked oxidases, C-terminal domain"/>
    <property type="match status" value="1"/>
</dbReference>
<keyword evidence="5" id="KW-0560">Oxidoreductase</keyword>
<dbReference type="STRING" id="224324.aq_1769"/>
<dbReference type="InParanoid" id="O67645"/>
<dbReference type="GO" id="GO:0019154">
    <property type="term" value="F:glycolate dehydrogenase activity"/>
    <property type="evidence" value="ECO:0000318"/>
    <property type="project" value="GO_Central"/>
</dbReference>
<accession>O67645</accession>
<dbReference type="InterPro" id="IPR006094">
    <property type="entry name" value="Oxid_FAD_bind_N"/>
</dbReference>
<evidence type="ECO:0000256" key="4">
    <source>
        <dbReference type="ARBA" id="ARBA00022827"/>
    </source>
</evidence>
<proteinExistence type="inferred from homology"/>
<dbReference type="InterPro" id="IPR016171">
    <property type="entry name" value="Vanillyl_alc_oxidase_C-sub2"/>
</dbReference>
<organism evidence="7 8">
    <name type="scientific">Aquifex aeolicus (strain VF5)</name>
    <dbReference type="NCBI Taxonomy" id="224324"/>
    <lineage>
        <taxon>Bacteria</taxon>
        <taxon>Pseudomonadati</taxon>
        <taxon>Aquificota</taxon>
        <taxon>Aquificia</taxon>
        <taxon>Aquificales</taxon>
        <taxon>Aquificaceae</taxon>
        <taxon>Aquifex</taxon>
    </lineage>
</organism>
<dbReference type="EMBL" id="AE000657">
    <property type="protein sequence ID" value="AAC07606.1"/>
    <property type="molecule type" value="Genomic_DNA"/>
</dbReference>
<dbReference type="Gene3D" id="3.30.465.10">
    <property type="match status" value="1"/>
</dbReference>
<dbReference type="OrthoDB" id="9767256at2"/>
<reference evidence="7 8" key="1">
    <citation type="journal article" date="1998" name="Nature">
        <title>The complete genome of the hyperthermophilic bacterium Aquifex aeolicus.</title>
        <authorList>
            <person name="Deckert G."/>
            <person name="Warren P.V."/>
            <person name="Gaasterland T."/>
            <person name="Young W.G."/>
            <person name="Lenox A.L."/>
            <person name="Graham D.E."/>
            <person name="Overbeek R."/>
            <person name="Snead M.A."/>
            <person name="Keller M."/>
            <person name="Aujay M."/>
            <person name="Huber R."/>
            <person name="Feldman R.A."/>
            <person name="Short J.M."/>
            <person name="Olson G.J."/>
            <person name="Swanson R.V."/>
        </authorList>
    </citation>
    <scope>NUCLEOTIDE SEQUENCE [LARGE SCALE GENOMIC DNA]</scope>
    <source>
        <strain evidence="7 8">VF5</strain>
    </source>
</reference>
<dbReference type="FunCoup" id="O67645">
    <property type="interactions" value="348"/>
</dbReference>
<comment type="similarity">
    <text evidence="2">Belongs to the FAD-binding oxidoreductase/transferase type 4 family.</text>
</comment>
<keyword evidence="3" id="KW-0285">Flavoprotein</keyword>
<evidence type="ECO:0000256" key="5">
    <source>
        <dbReference type="ARBA" id="ARBA00023002"/>
    </source>
</evidence>
<dbReference type="Pfam" id="PF01565">
    <property type="entry name" value="FAD_binding_4"/>
    <property type="match status" value="1"/>
</dbReference>
<dbReference type="InterPro" id="IPR016164">
    <property type="entry name" value="FAD-linked_Oxase-like_C"/>
</dbReference>
<dbReference type="GO" id="GO:0046296">
    <property type="term" value="P:glycolate catabolic process"/>
    <property type="evidence" value="ECO:0000318"/>
    <property type="project" value="GO_Central"/>
</dbReference>
<dbReference type="KEGG" id="aae:aq_1769"/>
<dbReference type="PIR" id="C70452">
    <property type="entry name" value="C70452"/>
</dbReference>
<evidence type="ECO:0000259" key="6">
    <source>
        <dbReference type="PROSITE" id="PS51387"/>
    </source>
</evidence>
<dbReference type="Gene3D" id="1.10.45.10">
    <property type="entry name" value="Vanillyl-alcohol Oxidase, Chain A, domain 4"/>
    <property type="match status" value="1"/>
</dbReference>
<dbReference type="HOGENOM" id="CLU_017779_9_2_0"/>
<evidence type="ECO:0000256" key="2">
    <source>
        <dbReference type="ARBA" id="ARBA00008000"/>
    </source>
</evidence>
<dbReference type="InterPro" id="IPR051914">
    <property type="entry name" value="FAD-linked_OxidoTrans_Type4"/>
</dbReference>
<comment type="cofactor">
    <cofactor evidence="1">
        <name>FAD</name>
        <dbReference type="ChEBI" id="CHEBI:57692"/>
    </cofactor>
</comment>
<dbReference type="PANTHER" id="PTHR42934:SF2">
    <property type="entry name" value="GLYCOLATE OXIDASE SUBUNIT GLCD"/>
    <property type="match status" value="1"/>
</dbReference>
<keyword evidence="4" id="KW-0274">FAD</keyword>
<feature type="domain" description="FAD-binding PCMH-type" evidence="6">
    <location>
        <begin position="60"/>
        <end position="239"/>
    </location>
</feature>
<keyword evidence="8" id="KW-1185">Reference proteome</keyword>
<dbReference type="EnsemblBacteria" id="AAC07606">
    <property type="protein sequence ID" value="AAC07606"/>
    <property type="gene ID" value="aq_1769"/>
</dbReference>
<dbReference type="Gene3D" id="3.30.70.2740">
    <property type="match status" value="1"/>
</dbReference>
<sequence length="482" mass="53516">MLNEINYFPLFSFILYINSMEVLTNSKVEKLKKALGEKKVKDSIVERKLYAYDATPIPIQRAIPSAVVFPENKEDVIKLVEVCYEEDIPIFPRGAGSGLTGGAVPTIEEGIVVSFEKMDKFTVDVDNATAVVQPGVITYQFQEYVEKLGLFYPPDPSSFKYSTIGGNVAENAGGPRCLKYGVTREYVLGLETVIKNGEVIRTGRPVLKDVAGYDLTKLLVGSEGTLGLFTEITLKLIPKPKARMTALALFDDLETVGKAVTKILTSGVFPSALEFMDRDAIRAVEDFKPVGLPRDVEALLLIEVDGHPLTVKEEIKEVGKILEELGAKVQVAQSEEEAQKLWSARKNLGPALGNLKTGKINEDIVFPRTYLHEALPKLREIAKKYNLTMVVFGHIGDGNLHVNLLYDKSNKEEEERAERAVDEVFELALNYNGSITGEHGVGLTKRKFLKWQFGETGYELLKGIKKLFDPKNLFNPGKVLEL</sequence>
<protein>
    <submittedName>
        <fullName evidence="7">D-lactate dehydrogenase</fullName>
    </submittedName>
</protein>
<dbReference type="eggNOG" id="COG0277">
    <property type="taxonomic scope" value="Bacteria"/>
</dbReference>